<reference evidence="5" key="1">
    <citation type="submission" date="2022-11" db="EMBL/GenBank/DDBJ databases">
        <title>Centuries of genome instability and evolution in soft-shell clam transmissible cancer (bioRxiv).</title>
        <authorList>
            <person name="Hart S.F.M."/>
            <person name="Yonemitsu M.A."/>
            <person name="Giersch R.M."/>
            <person name="Beal B.F."/>
            <person name="Arriagada G."/>
            <person name="Davis B.W."/>
            <person name="Ostrander E.A."/>
            <person name="Goff S.P."/>
            <person name="Metzger M.J."/>
        </authorList>
    </citation>
    <scope>NUCLEOTIDE SEQUENCE</scope>
    <source>
        <strain evidence="5">MELC-2E11</strain>
        <tissue evidence="5">Siphon/mantle</tissue>
    </source>
</reference>
<feature type="domain" description="Kazal-like" evidence="4">
    <location>
        <begin position="82"/>
        <end position="133"/>
    </location>
</feature>
<keyword evidence="2" id="KW-0722">Serine protease inhibitor</keyword>
<dbReference type="Pfam" id="PF00050">
    <property type="entry name" value="Kazal_1"/>
    <property type="match status" value="1"/>
</dbReference>
<dbReference type="PROSITE" id="PS51465">
    <property type="entry name" value="KAZAL_2"/>
    <property type="match status" value="1"/>
</dbReference>
<name>A0ABY7FCH7_MYAAR</name>
<evidence type="ECO:0000256" key="3">
    <source>
        <dbReference type="ARBA" id="ARBA00023157"/>
    </source>
</evidence>
<dbReference type="Proteomes" id="UP001164746">
    <property type="component" value="Chromosome 11"/>
</dbReference>
<dbReference type="InterPro" id="IPR036058">
    <property type="entry name" value="Kazal_dom_sf"/>
</dbReference>
<dbReference type="InterPro" id="IPR050653">
    <property type="entry name" value="Prot_Inhib_GrowthFact_Antg"/>
</dbReference>
<keyword evidence="3" id="KW-1015">Disulfide bond</keyword>
<dbReference type="PANTHER" id="PTHR10913">
    <property type="entry name" value="FOLLISTATIN-RELATED"/>
    <property type="match status" value="1"/>
</dbReference>
<accession>A0ABY7FCH7</accession>
<evidence type="ECO:0000259" key="4">
    <source>
        <dbReference type="PROSITE" id="PS51465"/>
    </source>
</evidence>
<evidence type="ECO:0000313" key="5">
    <source>
        <dbReference type="EMBL" id="WAR19079.1"/>
    </source>
</evidence>
<organism evidence="5 6">
    <name type="scientific">Mya arenaria</name>
    <name type="common">Soft-shell clam</name>
    <dbReference type="NCBI Taxonomy" id="6604"/>
    <lineage>
        <taxon>Eukaryota</taxon>
        <taxon>Metazoa</taxon>
        <taxon>Spiralia</taxon>
        <taxon>Lophotrochozoa</taxon>
        <taxon>Mollusca</taxon>
        <taxon>Bivalvia</taxon>
        <taxon>Autobranchia</taxon>
        <taxon>Heteroconchia</taxon>
        <taxon>Euheterodonta</taxon>
        <taxon>Imparidentia</taxon>
        <taxon>Neoheterodontei</taxon>
        <taxon>Myida</taxon>
        <taxon>Myoidea</taxon>
        <taxon>Myidae</taxon>
        <taxon>Mya</taxon>
    </lineage>
</organism>
<dbReference type="PANTHER" id="PTHR10913:SF45">
    <property type="entry name" value="FOLLISTATIN, ISOFORM A-RELATED"/>
    <property type="match status" value="1"/>
</dbReference>
<keyword evidence="1" id="KW-0646">Protease inhibitor</keyword>
<keyword evidence="6" id="KW-1185">Reference proteome</keyword>
<protein>
    <submittedName>
        <fullName evidence="5">MCPI-like protein</fullName>
    </submittedName>
</protein>
<dbReference type="EMBL" id="CP111022">
    <property type="protein sequence ID" value="WAR19079.1"/>
    <property type="molecule type" value="Genomic_DNA"/>
</dbReference>
<dbReference type="SMART" id="SM00280">
    <property type="entry name" value="KAZAL"/>
    <property type="match status" value="1"/>
</dbReference>
<dbReference type="InterPro" id="IPR002350">
    <property type="entry name" value="Kazal_dom"/>
</dbReference>
<evidence type="ECO:0000313" key="6">
    <source>
        <dbReference type="Proteomes" id="UP001164746"/>
    </source>
</evidence>
<dbReference type="SUPFAM" id="SSF100895">
    <property type="entry name" value="Kazal-type serine protease inhibitors"/>
    <property type="match status" value="1"/>
</dbReference>
<evidence type="ECO:0000256" key="1">
    <source>
        <dbReference type="ARBA" id="ARBA00022690"/>
    </source>
</evidence>
<dbReference type="Gene3D" id="3.30.60.30">
    <property type="match status" value="1"/>
</dbReference>
<evidence type="ECO:0000256" key="2">
    <source>
        <dbReference type="ARBA" id="ARBA00022900"/>
    </source>
</evidence>
<proteinExistence type="predicted"/>
<dbReference type="CDD" id="cd00104">
    <property type="entry name" value="KAZAL_FS"/>
    <property type="match status" value="1"/>
</dbReference>
<gene>
    <name evidence="5" type="ORF">MAR_000917</name>
</gene>
<sequence length="138" mass="14955">MCITCRLLGGVSELTVWRVLYRSVPTCLWLKRKNVLTNCIEHETNYIVLISQIDYIAANSCFFQQAQCMDATLTSTSGECGSVTLPPCPAMMCMALYDPVCGSDGKTYSNKCQLHVAHCHGDVTVAHAGSCDGAISPV</sequence>